<evidence type="ECO:0000256" key="1">
    <source>
        <dbReference type="ARBA" id="ARBA00007074"/>
    </source>
</evidence>
<dbReference type="RefSeq" id="WP_152626078.1">
    <property type="nucleotide sequence ID" value="NZ_JXYS01000080.1"/>
</dbReference>
<feature type="compositionally biased region" description="Low complexity" evidence="6">
    <location>
        <begin position="95"/>
        <end position="107"/>
    </location>
</feature>
<dbReference type="GO" id="GO:0006508">
    <property type="term" value="P:proteolysis"/>
    <property type="evidence" value="ECO:0007669"/>
    <property type="project" value="UniProtKB-KW"/>
</dbReference>
<protein>
    <submittedName>
        <fullName evidence="8">Murein DD-endopeptidase MepH</fullName>
        <ecNumber evidence="8">3.4.-.-</ecNumber>
    </submittedName>
</protein>
<reference evidence="8 9" key="1">
    <citation type="submission" date="2015-01" db="EMBL/GenBank/DDBJ databases">
        <title>Draft genome of the acidophilic iron oxidizer Acidithrix ferrooxidans strain Py-F3.</title>
        <authorList>
            <person name="Poehlein A."/>
            <person name="Eisen S."/>
            <person name="Schloemann M."/>
            <person name="Johnson B.D."/>
            <person name="Daniel R."/>
            <person name="Muehling M."/>
        </authorList>
    </citation>
    <scope>NUCLEOTIDE SEQUENCE [LARGE SCALE GENOMIC DNA]</scope>
    <source>
        <strain evidence="8 9">Py-F3</strain>
    </source>
</reference>
<evidence type="ECO:0000313" key="9">
    <source>
        <dbReference type="Proteomes" id="UP000032360"/>
    </source>
</evidence>
<name>A0A0D8HF15_9ACTN</name>
<dbReference type="Gene3D" id="3.90.1720.10">
    <property type="entry name" value="endopeptidase domain like (from Nostoc punctiforme)"/>
    <property type="match status" value="1"/>
</dbReference>
<dbReference type="AlphaFoldDB" id="A0A0D8HF15"/>
<feature type="domain" description="NlpC/P60" evidence="7">
    <location>
        <begin position="154"/>
        <end position="275"/>
    </location>
</feature>
<dbReference type="PANTHER" id="PTHR47053">
    <property type="entry name" value="MUREIN DD-ENDOPEPTIDASE MEPH-RELATED"/>
    <property type="match status" value="1"/>
</dbReference>
<dbReference type="InterPro" id="IPR000064">
    <property type="entry name" value="NLP_P60_dom"/>
</dbReference>
<dbReference type="PATRIC" id="fig|1280514.3.peg.3437"/>
<evidence type="ECO:0000259" key="7">
    <source>
        <dbReference type="PROSITE" id="PS51935"/>
    </source>
</evidence>
<evidence type="ECO:0000256" key="5">
    <source>
        <dbReference type="ARBA" id="ARBA00022807"/>
    </source>
</evidence>
<keyword evidence="9" id="KW-1185">Reference proteome</keyword>
<dbReference type="Pfam" id="PF00877">
    <property type="entry name" value="NLPC_P60"/>
    <property type="match status" value="1"/>
</dbReference>
<feature type="compositionally biased region" description="Low complexity" evidence="6">
    <location>
        <begin position="118"/>
        <end position="145"/>
    </location>
</feature>
<dbReference type="OrthoDB" id="9815778at2"/>
<dbReference type="Gene3D" id="1.10.530.10">
    <property type="match status" value="1"/>
</dbReference>
<gene>
    <name evidence="8" type="primary">mepH</name>
    <name evidence="8" type="ORF">AXFE_26230</name>
</gene>
<comment type="caution">
    <text evidence="8">The sequence shown here is derived from an EMBL/GenBank/DDBJ whole genome shotgun (WGS) entry which is preliminary data.</text>
</comment>
<proteinExistence type="inferred from homology"/>
<dbReference type="InterPro" id="IPR023346">
    <property type="entry name" value="Lysozyme-like_dom_sf"/>
</dbReference>
<dbReference type="STRING" id="1280514.AXFE_26230"/>
<keyword evidence="4 8" id="KW-0378">Hydrolase</keyword>
<evidence type="ECO:0000256" key="2">
    <source>
        <dbReference type="ARBA" id="ARBA00007734"/>
    </source>
</evidence>
<dbReference type="InterPro" id="IPR000189">
    <property type="entry name" value="Transglyc_AS"/>
</dbReference>
<evidence type="ECO:0000313" key="8">
    <source>
        <dbReference type="EMBL" id="KJF16560.1"/>
    </source>
</evidence>
<evidence type="ECO:0000256" key="4">
    <source>
        <dbReference type="ARBA" id="ARBA00022801"/>
    </source>
</evidence>
<dbReference type="Proteomes" id="UP000032360">
    <property type="component" value="Unassembled WGS sequence"/>
</dbReference>
<dbReference type="SUPFAM" id="SSF53955">
    <property type="entry name" value="Lysozyme-like"/>
    <property type="match status" value="1"/>
</dbReference>
<dbReference type="PROSITE" id="PS51935">
    <property type="entry name" value="NLPC_P60"/>
    <property type="match status" value="1"/>
</dbReference>
<dbReference type="EC" id="3.4.-.-" evidence="8"/>
<dbReference type="EMBL" id="JXYS01000080">
    <property type="protein sequence ID" value="KJF16560.1"/>
    <property type="molecule type" value="Genomic_DNA"/>
</dbReference>
<evidence type="ECO:0000256" key="6">
    <source>
        <dbReference type="SAM" id="MobiDB-lite"/>
    </source>
</evidence>
<organism evidence="8 9">
    <name type="scientific">Acidithrix ferrooxidans</name>
    <dbReference type="NCBI Taxonomy" id="1280514"/>
    <lineage>
        <taxon>Bacteria</taxon>
        <taxon>Bacillati</taxon>
        <taxon>Actinomycetota</taxon>
        <taxon>Acidimicrobiia</taxon>
        <taxon>Acidimicrobiales</taxon>
        <taxon>Acidimicrobiaceae</taxon>
        <taxon>Acidithrix</taxon>
    </lineage>
</organism>
<dbReference type="Pfam" id="PF01464">
    <property type="entry name" value="SLT"/>
    <property type="match status" value="1"/>
</dbReference>
<dbReference type="InterPro" id="IPR038765">
    <property type="entry name" value="Papain-like_cys_pep_sf"/>
</dbReference>
<dbReference type="GO" id="GO:0016020">
    <property type="term" value="C:membrane"/>
    <property type="evidence" value="ECO:0007669"/>
    <property type="project" value="InterPro"/>
</dbReference>
<dbReference type="PROSITE" id="PS00922">
    <property type="entry name" value="TRANSGLYCOSYLASE"/>
    <property type="match status" value="1"/>
</dbReference>
<keyword evidence="3" id="KW-0645">Protease</keyword>
<feature type="region of interest" description="Disordered" evidence="6">
    <location>
        <begin position="93"/>
        <end position="148"/>
    </location>
</feature>
<dbReference type="SUPFAM" id="SSF54001">
    <property type="entry name" value="Cysteine proteinases"/>
    <property type="match status" value="1"/>
</dbReference>
<dbReference type="GO" id="GO:0008933">
    <property type="term" value="F:peptidoglycan lytic transglycosylase activity"/>
    <property type="evidence" value="ECO:0007669"/>
    <property type="project" value="InterPro"/>
</dbReference>
<comment type="similarity">
    <text evidence="2">Belongs to the transglycosylase Slt family.</text>
</comment>
<dbReference type="GO" id="GO:0008234">
    <property type="term" value="F:cysteine-type peptidase activity"/>
    <property type="evidence" value="ECO:0007669"/>
    <property type="project" value="UniProtKB-KW"/>
</dbReference>
<sequence>MSMVSPAPSSSSSVNPSVQMSQSAISGILATINSISNMGKTLASSVDAAVPSSASFASALASATPSGLINGANLLQNLNNAANPSATNLSNAAAVTSQVPSQPTSPSGAQALATGNWAFSPSTTPSVSPASPTFATSPASPVASSGTITGGAPVVNGASVVSDAMQYLGVPYQWGGASPSTGFDCSGLVQKVFSDLGVSLPRTAAQQQSTGTPVASLALAQPGDLIFYGSPAYHVGIYIGNGKMIDAPKAGQNVQVNSVGTPTSIVRITGATANPSLVSQAGSYLPTFQAAAAANHIDVNLLLSIAKVESNFNPNAVSSAGAQGIMQIMPSTASGLGINPMNPTQAIYGAAQLLSEKLGAFKTPALAAAAYNAGDNAVRAYGGIPPYPETQNYVTSVLQNMKGAAA</sequence>
<dbReference type="GO" id="GO:0000270">
    <property type="term" value="P:peptidoglycan metabolic process"/>
    <property type="evidence" value="ECO:0007669"/>
    <property type="project" value="InterPro"/>
</dbReference>
<keyword evidence="5" id="KW-0788">Thiol protease</keyword>
<dbReference type="CDD" id="cd00254">
    <property type="entry name" value="LT-like"/>
    <property type="match status" value="1"/>
</dbReference>
<dbReference type="PANTHER" id="PTHR47053:SF1">
    <property type="entry name" value="MUREIN DD-ENDOPEPTIDASE MEPH-RELATED"/>
    <property type="match status" value="1"/>
</dbReference>
<accession>A0A0D8HF15</accession>
<comment type="similarity">
    <text evidence="1">Belongs to the peptidase C40 family.</text>
</comment>
<dbReference type="InterPro" id="IPR051202">
    <property type="entry name" value="Peptidase_C40"/>
</dbReference>
<evidence type="ECO:0000256" key="3">
    <source>
        <dbReference type="ARBA" id="ARBA00022670"/>
    </source>
</evidence>
<dbReference type="InterPro" id="IPR008258">
    <property type="entry name" value="Transglycosylase_SLT_dom_1"/>
</dbReference>